<evidence type="ECO:0000259" key="2">
    <source>
        <dbReference type="PROSITE" id="PS50943"/>
    </source>
</evidence>
<dbReference type="GO" id="GO:0003677">
    <property type="term" value="F:DNA binding"/>
    <property type="evidence" value="ECO:0007669"/>
    <property type="project" value="InterPro"/>
</dbReference>
<dbReference type="SMART" id="SM00530">
    <property type="entry name" value="HTH_XRE"/>
    <property type="match status" value="2"/>
</dbReference>
<accession>A0A2A6RL76</accession>
<name>A0A2A6RL76_9CHLR</name>
<dbReference type="EMBL" id="NQWI01000019">
    <property type="protein sequence ID" value="PDW03864.1"/>
    <property type="molecule type" value="Genomic_DNA"/>
</dbReference>
<feature type="domain" description="HTH cro/C1-type" evidence="2">
    <location>
        <begin position="99"/>
        <end position="143"/>
    </location>
</feature>
<organism evidence="3 4">
    <name type="scientific">Candidatus Viridilinea mediisalina</name>
    <dbReference type="NCBI Taxonomy" id="2024553"/>
    <lineage>
        <taxon>Bacteria</taxon>
        <taxon>Bacillati</taxon>
        <taxon>Chloroflexota</taxon>
        <taxon>Chloroflexia</taxon>
        <taxon>Chloroflexales</taxon>
        <taxon>Chloroflexineae</taxon>
        <taxon>Oscillochloridaceae</taxon>
        <taxon>Candidatus Viridilinea</taxon>
    </lineage>
</organism>
<dbReference type="RefSeq" id="WP_097643248.1">
    <property type="nucleotide sequence ID" value="NZ_NQWI01000019.1"/>
</dbReference>
<dbReference type="AlphaFoldDB" id="A0A2A6RL76"/>
<keyword evidence="4" id="KW-1185">Reference proteome</keyword>
<dbReference type="OrthoDB" id="156612at2"/>
<dbReference type="PROSITE" id="PS50943">
    <property type="entry name" value="HTH_CROC1"/>
    <property type="match status" value="1"/>
</dbReference>
<dbReference type="SUPFAM" id="SSF47413">
    <property type="entry name" value="lambda repressor-like DNA-binding domains"/>
    <property type="match status" value="1"/>
</dbReference>
<evidence type="ECO:0000313" key="4">
    <source>
        <dbReference type="Proteomes" id="UP000220527"/>
    </source>
</evidence>
<reference evidence="4" key="1">
    <citation type="submission" date="2017-08" db="EMBL/GenBank/DDBJ databases">
        <authorList>
            <person name="Grouzdev D.S."/>
            <person name="Gaisin V.A."/>
            <person name="Rysina M.S."/>
            <person name="Gorlenko V.M."/>
        </authorList>
    </citation>
    <scope>NUCLEOTIDE SEQUENCE [LARGE SCALE GENOMIC DNA]</scope>
    <source>
        <strain evidence="4">Kir15-3F</strain>
    </source>
</reference>
<feature type="region of interest" description="Disordered" evidence="1">
    <location>
        <begin position="159"/>
        <end position="190"/>
    </location>
</feature>
<evidence type="ECO:0000256" key="1">
    <source>
        <dbReference type="SAM" id="MobiDB-lite"/>
    </source>
</evidence>
<comment type="caution">
    <text evidence="3">The sequence shown here is derived from an EMBL/GenBank/DDBJ whole genome shotgun (WGS) entry which is preliminary data.</text>
</comment>
<proteinExistence type="predicted"/>
<protein>
    <recommendedName>
        <fullName evidence="2">HTH cro/C1-type domain-containing protein</fullName>
    </recommendedName>
</protein>
<evidence type="ECO:0000313" key="3">
    <source>
        <dbReference type="EMBL" id="PDW03864.1"/>
    </source>
</evidence>
<dbReference type="InterPro" id="IPR001387">
    <property type="entry name" value="Cro/C1-type_HTH"/>
</dbReference>
<dbReference type="Pfam" id="PF01381">
    <property type="entry name" value="HTH_3"/>
    <property type="match status" value="1"/>
</dbReference>
<gene>
    <name evidence="3" type="ORF">CJ255_06325</name>
</gene>
<dbReference type="CDD" id="cd00093">
    <property type="entry name" value="HTH_XRE"/>
    <property type="match status" value="1"/>
</dbReference>
<dbReference type="Proteomes" id="UP000220527">
    <property type="component" value="Unassembled WGS sequence"/>
</dbReference>
<dbReference type="Gene3D" id="1.10.260.40">
    <property type="entry name" value="lambda repressor-like DNA-binding domains"/>
    <property type="match status" value="1"/>
</dbReference>
<sequence length="220" mass="24379">MTLSSTVPAQVPLSIMLFHEAMVRNQSLNKFATDLEVGTLSLRQLILGKTKHPRQKTLQMIGDKLGLSAQELNQRLESVPTMAQTFHEWLKQQMGHEFTRIKLAKASKISDGALRNYLNGQTFPDADQALRLAEVFQVPPLELATIVVSNQVFQAGGKLAAPPSESEEAAHAPDEAEITTMPPPIPSSHDETQLLSLWRQLHPQARRATLGYIAMLLAER</sequence>
<dbReference type="InterPro" id="IPR010982">
    <property type="entry name" value="Lambda_DNA-bd_dom_sf"/>
</dbReference>